<dbReference type="GeneID" id="36555144"/>
<dbReference type="Proteomes" id="UP000234275">
    <property type="component" value="Unassembled WGS sequence"/>
</dbReference>
<dbReference type="AlphaFoldDB" id="A0A2I2GFG9"/>
<evidence type="ECO:0000313" key="2">
    <source>
        <dbReference type="Proteomes" id="UP000234275"/>
    </source>
</evidence>
<gene>
    <name evidence="1" type="ORF">P170DRAFT_422579</name>
</gene>
<protein>
    <submittedName>
        <fullName evidence="1">Uncharacterized protein</fullName>
    </submittedName>
</protein>
<organism evidence="1 2">
    <name type="scientific">Aspergillus steynii IBT 23096</name>
    <dbReference type="NCBI Taxonomy" id="1392250"/>
    <lineage>
        <taxon>Eukaryota</taxon>
        <taxon>Fungi</taxon>
        <taxon>Dikarya</taxon>
        <taxon>Ascomycota</taxon>
        <taxon>Pezizomycotina</taxon>
        <taxon>Eurotiomycetes</taxon>
        <taxon>Eurotiomycetidae</taxon>
        <taxon>Eurotiales</taxon>
        <taxon>Aspergillaceae</taxon>
        <taxon>Aspergillus</taxon>
        <taxon>Aspergillus subgen. Circumdati</taxon>
    </lineage>
</organism>
<proteinExistence type="predicted"/>
<dbReference type="OrthoDB" id="4491087at2759"/>
<reference evidence="1 2" key="1">
    <citation type="submission" date="2016-12" db="EMBL/GenBank/DDBJ databases">
        <title>The genomes of Aspergillus section Nigri reveals drivers in fungal speciation.</title>
        <authorList>
            <consortium name="DOE Joint Genome Institute"/>
            <person name="Vesth T.C."/>
            <person name="Nybo J."/>
            <person name="Theobald S."/>
            <person name="Brandl J."/>
            <person name="Frisvad J.C."/>
            <person name="Nielsen K.F."/>
            <person name="Lyhne E.K."/>
            <person name="Kogle M.E."/>
            <person name="Kuo A."/>
            <person name="Riley R."/>
            <person name="Clum A."/>
            <person name="Nolan M."/>
            <person name="Lipzen A."/>
            <person name="Salamov A."/>
            <person name="Henrissat B."/>
            <person name="Wiebenga A."/>
            <person name="De Vries R.P."/>
            <person name="Grigoriev I.V."/>
            <person name="Mortensen U.H."/>
            <person name="Andersen M.R."/>
            <person name="Baker S.E."/>
        </authorList>
    </citation>
    <scope>NUCLEOTIDE SEQUENCE [LARGE SCALE GENOMIC DNA]</scope>
    <source>
        <strain evidence="1 2">IBT 23096</strain>
    </source>
</reference>
<comment type="caution">
    <text evidence="1">The sequence shown here is derived from an EMBL/GenBank/DDBJ whole genome shotgun (WGS) entry which is preliminary data.</text>
</comment>
<dbReference type="RefSeq" id="XP_024706879.1">
    <property type="nucleotide sequence ID" value="XM_024847445.1"/>
</dbReference>
<name>A0A2I2GFG9_9EURO</name>
<evidence type="ECO:0000313" key="1">
    <source>
        <dbReference type="EMBL" id="PLB51577.1"/>
    </source>
</evidence>
<dbReference type="EMBL" id="MSFO01000002">
    <property type="protein sequence ID" value="PLB51577.1"/>
    <property type="molecule type" value="Genomic_DNA"/>
</dbReference>
<dbReference type="STRING" id="1392250.A0A2I2GFG9"/>
<sequence length="231" mass="25508">MEAARKTPRQYIRFPHFVSADRHQDPVLNGPAHFQKKRQGVYLPRLDVVIRDNPQPRSENAPSVHNICWKALADQPSIDLLRHLGLAMTPLVWTGLPQSIHQLALPGTIEPLSLEVDRRDGGNTALSELLERCGRLPAELIAMIWDLIPPCTVRCLLALSSAKSIWSTLPLVATGRKFAAFAKGTRSMGMKAPLLSAYRFPSLSWPSSLYLELSGFEGSVFSLKAKPIPGA</sequence>
<accession>A0A2I2GFG9</accession>
<dbReference type="VEuPathDB" id="FungiDB:P170DRAFT_422579"/>
<keyword evidence="2" id="KW-1185">Reference proteome</keyword>